<name>A1ZNL1_MICM2</name>
<feature type="transmembrane region" description="Helical" evidence="1">
    <location>
        <begin position="158"/>
        <end position="191"/>
    </location>
</feature>
<dbReference type="RefSeq" id="WP_004156080.1">
    <property type="nucleotide sequence ID" value="NZ_AAWS01000018.1"/>
</dbReference>
<evidence type="ECO:0000256" key="2">
    <source>
        <dbReference type="SAM" id="SignalP"/>
    </source>
</evidence>
<accession>A1ZNL1</accession>
<proteinExistence type="predicted"/>
<evidence type="ECO:0000313" key="4">
    <source>
        <dbReference type="Proteomes" id="UP000004095"/>
    </source>
</evidence>
<feature type="signal peptide" evidence="2">
    <location>
        <begin position="1"/>
        <end position="24"/>
    </location>
</feature>
<gene>
    <name evidence="3" type="ORF">M23134_02232</name>
</gene>
<feature type="chain" id="PRO_5002642076" evidence="2">
    <location>
        <begin position="25"/>
        <end position="192"/>
    </location>
</feature>
<keyword evidence="1" id="KW-0812">Transmembrane</keyword>
<dbReference type="Proteomes" id="UP000004095">
    <property type="component" value="Unassembled WGS sequence"/>
</dbReference>
<dbReference type="AlphaFoldDB" id="A1ZNL1"/>
<sequence>MHIKNFLRSITLGALLVFPVVSNAQSQLMANDEAMAEMPVTTPENVESVKTETVVVDAPAKKVATKAPVTKPLSKKELRAAKKTARKARRTERKIKKAKKFLNSRVGKWLIKRSIKKAEKRKKRYLRKAAKAEKKGNKKLQEKYERKALSGNMKIGVILILVGLILSFLPVLNIIGWILIVVGLVFILLALL</sequence>
<evidence type="ECO:0000256" key="1">
    <source>
        <dbReference type="SAM" id="Phobius"/>
    </source>
</evidence>
<reference evidence="3 4" key="1">
    <citation type="submission" date="2007-01" db="EMBL/GenBank/DDBJ databases">
        <authorList>
            <person name="Haygood M."/>
            <person name="Podell S."/>
            <person name="Anderson C."/>
            <person name="Hopkinson B."/>
            <person name="Roe K."/>
            <person name="Barbeau K."/>
            <person name="Gaasterland T."/>
            <person name="Ferriera S."/>
            <person name="Johnson J."/>
            <person name="Kravitz S."/>
            <person name="Beeson K."/>
            <person name="Sutton G."/>
            <person name="Rogers Y.-H."/>
            <person name="Friedman R."/>
            <person name="Frazier M."/>
            <person name="Venter J.C."/>
        </authorList>
    </citation>
    <scope>NUCLEOTIDE SEQUENCE [LARGE SCALE GENOMIC DNA]</scope>
    <source>
        <strain evidence="3 4">ATCC 23134</strain>
    </source>
</reference>
<dbReference type="EMBL" id="AAWS01000018">
    <property type="protein sequence ID" value="EAY28122.1"/>
    <property type="molecule type" value="Genomic_DNA"/>
</dbReference>
<keyword evidence="2" id="KW-0732">Signal</keyword>
<comment type="caution">
    <text evidence="3">The sequence shown here is derived from an EMBL/GenBank/DDBJ whole genome shotgun (WGS) entry which is preliminary data.</text>
</comment>
<keyword evidence="1" id="KW-1133">Transmembrane helix</keyword>
<keyword evidence="1" id="KW-0472">Membrane</keyword>
<keyword evidence="4" id="KW-1185">Reference proteome</keyword>
<dbReference type="eggNOG" id="ENOG502ZN78">
    <property type="taxonomic scope" value="Bacteria"/>
</dbReference>
<evidence type="ECO:0000313" key="3">
    <source>
        <dbReference type="EMBL" id="EAY28122.1"/>
    </source>
</evidence>
<organism evidence="3 4">
    <name type="scientific">Microscilla marina ATCC 23134</name>
    <dbReference type="NCBI Taxonomy" id="313606"/>
    <lineage>
        <taxon>Bacteria</taxon>
        <taxon>Pseudomonadati</taxon>
        <taxon>Bacteroidota</taxon>
        <taxon>Cytophagia</taxon>
        <taxon>Cytophagales</taxon>
        <taxon>Microscillaceae</taxon>
        <taxon>Microscilla</taxon>
    </lineage>
</organism>
<protein>
    <submittedName>
        <fullName evidence="3">Uncharacterized protein</fullName>
    </submittedName>
</protein>